<keyword evidence="4 7" id="KW-0812">Transmembrane</keyword>
<comment type="subcellular location">
    <subcellularLocation>
        <location evidence="1 7">Cell membrane</location>
        <topology evidence="1 7">Multi-pass membrane protein</topology>
    </subcellularLocation>
</comment>
<evidence type="ECO:0000313" key="9">
    <source>
        <dbReference type="EMBL" id="NVY97190.1"/>
    </source>
</evidence>
<dbReference type="PANTHER" id="PTHR30353">
    <property type="entry name" value="INNER MEMBRANE PROTEIN DEDA-RELATED"/>
    <property type="match status" value="1"/>
</dbReference>
<evidence type="ECO:0000256" key="3">
    <source>
        <dbReference type="ARBA" id="ARBA00022475"/>
    </source>
</evidence>
<organism evidence="9 10">
    <name type="scientific">Bombilactobacillus apium</name>
    <dbReference type="NCBI Taxonomy" id="2675299"/>
    <lineage>
        <taxon>Bacteria</taxon>
        <taxon>Bacillati</taxon>
        <taxon>Bacillota</taxon>
        <taxon>Bacilli</taxon>
        <taxon>Lactobacillales</taxon>
        <taxon>Lactobacillaceae</taxon>
        <taxon>Bombilactobacillus</taxon>
    </lineage>
</organism>
<name>A0A850R498_9LACO</name>
<dbReference type="PANTHER" id="PTHR30353:SF0">
    <property type="entry name" value="TRANSMEMBRANE PROTEIN"/>
    <property type="match status" value="1"/>
</dbReference>
<evidence type="ECO:0000256" key="2">
    <source>
        <dbReference type="ARBA" id="ARBA00010792"/>
    </source>
</evidence>
<evidence type="ECO:0000256" key="1">
    <source>
        <dbReference type="ARBA" id="ARBA00004651"/>
    </source>
</evidence>
<reference evidence="9 10" key="1">
    <citation type="submission" date="2020-06" db="EMBL/GenBank/DDBJ databases">
        <authorList>
            <person name="Kang J."/>
        </authorList>
    </citation>
    <scope>NUCLEOTIDE SEQUENCE [LARGE SCALE GENOMIC DNA]</scope>
    <source>
        <strain evidence="9 10">DCY120</strain>
    </source>
</reference>
<evidence type="ECO:0000256" key="7">
    <source>
        <dbReference type="RuleBase" id="RU367016"/>
    </source>
</evidence>
<feature type="transmembrane region" description="Helical" evidence="7">
    <location>
        <begin position="28"/>
        <end position="49"/>
    </location>
</feature>
<dbReference type="Proteomes" id="UP000563523">
    <property type="component" value="Unassembled WGS sequence"/>
</dbReference>
<keyword evidence="5 7" id="KW-1133">Transmembrane helix</keyword>
<keyword evidence="10" id="KW-1185">Reference proteome</keyword>
<comment type="caution">
    <text evidence="9">The sequence shown here is derived from an EMBL/GenBank/DDBJ whole genome shotgun (WGS) entry which is preliminary data.</text>
</comment>
<keyword evidence="6 7" id="KW-0472">Membrane</keyword>
<dbReference type="InterPro" id="IPR032818">
    <property type="entry name" value="DedA-like"/>
</dbReference>
<dbReference type="GO" id="GO:0005886">
    <property type="term" value="C:plasma membrane"/>
    <property type="evidence" value="ECO:0007669"/>
    <property type="project" value="UniProtKB-SubCell"/>
</dbReference>
<feature type="domain" description="VTT" evidence="8">
    <location>
        <begin position="49"/>
        <end position="177"/>
    </location>
</feature>
<gene>
    <name evidence="9" type="ORF">HU830_08660</name>
</gene>
<evidence type="ECO:0000313" key="10">
    <source>
        <dbReference type="Proteomes" id="UP000563523"/>
    </source>
</evidence>
<protein>
    <submittedName>
        <fullName evidence="9">VTT domain-containing protein</fullName>
    </submittedName>
</protein>
<feature type="transmembrane region" description="Helical" evidence="7">
    <location>
        <begin position="157"/>
        <end position="179"/>
    </location>
</feature>
<evidence type="ECO:0000256" key="6">
    <source>
        <dbReference type="ARBA" id="ARBA00023136"/>
    </source>
</evidence>
<feature type="transmembrane region" description="Helical" evidence="7">
    <location>
        <begin position="191"/>
        <end position="209"/>
    </location>
</feature>
<sequence length="216" mass="24307">MQFIMQLFDFVMNVDRHLAGMVNEFGHWSYVILFLIIFIETGAVILPFLPGDSLLFAAAALAANQASGLNIYLLFVLFLVAACGGDTCNFFISKHLNHWLQQKSWFNKLVKPEYLQQAEEFFDRHGGKAIALGRFIPIIRTFVPFVAGSGAMKFGRFFHYNIIGSLIWVLICLVCGHLFGNLPFVQEHFSMIVLGIIFVSVIPAIVGLLRSRKTSK</sequence>
<feature type="transmembrane region" description="Helical" evidence="7">
    <location>
        <begin position="69"/>
        <end position="92"/>
    </location>
</feature>
<evidence type="ECO:0000256" key="4">
    <source>
        <dbReference type="ARBA" id="ARBA00022692"/>
    </source>
</evidence>
<accession>A0A850R498</accession>
<dbReference type="AlphaFoldDB" id="A0A850R498"/>
<comment type="similarity">
    <text evidence="2 7">Belongs to the DedA family.</text>
</comment>
<proteinExistence type="inferred from homology"/>
<evidence type="ECO:0000256" key="5">
    <source>
        <dbReference type="ARBA" id="ARBA00022989"/>
    </source>
</evidence>
<evidence type="ECO:0000259" key="8">
    <source>
        <dbReference type="Pfam" id="PF09335"/>
    </source>
</evidence>
<dbReference type="InterPro" id="IPR032816">
    <property type="entry name" value="VTT_dom"/>
</dbReference>
<dbReference type="EMBL" id="JABZEC010000013">
    <property type="protein sequence ID" value="NVY97190.1"/>
    <property type="molecule type" value="Genomic_DNA"/>
</dbReference>
<dbReference type="Pfam" id="PF09335">
    <property type="entry name" value="VTT_dom"/>
    <property type="match status" value="1"/>
</dbReference>
<keyword evidence="3 7" id="KW-1003">Cell membrane</keyword>